<dbReference type="Proteomes" id="UP000076998">
    <property type="component" value="Unassembled WGS sequence"/>
</dbReference>
<dbReference type="EMBL" id="LSTV01000005">
    <property type="protein sequence ID" value="OAH48725.1"/>
    <property type="molecule type" value="Genomic_DNA"/>
</dbReference>
<gene>
    <name evidence="1" type="ORF">AYL44_11825</name>
</gene>
<name>A0A177K7D3_9MICO</name>
<comment type="caution">
    <text evidence="1">The sequence shown here is derived from an EMBL/GenBank/DDBJ whole genome shotgun (WGS) entry which is preliminary data.</text>
</comment>
<reference evidence="1 2" key="1">
    <citation type="submission" date="2016-02" db="EMBL/GenBank/DDBJ databases">
        <authorList>
            <person name="Wen L."/>
            <person name="He K."/>
            <person name="Yang H."/>
        </authorList>
    </citation>
    <scope>NUCLEOTIDE SEQUENCE [LARGE SCALE GENOMIC DNA]</scope>
    <source>
        <strain evidence="1 2">CD11_3</strain>
    </source>
</reference>
<dbReference type="AlphaFoldDB" id="A0A177K7D3"/>
<evidence type="ECO:0000313" key="1">
    <source>
        <dbReference type="EMBL" id="OAH48725.1"/>
    </source>
</evidence>
<proteinExistence type="predicted"/>
<sequence length="224" mass="24756">MGGSRFWWLRTEAAWIVSEQVYPSRAHLEMLFSLLHDRHPRVFLSAARGFDMHYGYFSRAHLKEGLDTIEAAPADVWNHWPSAEAMKAEMIEELRSALNAAPTPDEMEILAVILRTCTSVVPADESDIPGLELTGERVYSRIDALIGPLDEIGGFRLEGAPEPADTDLLLSLRELRVFESALAAARGAIGDEEFEIISGITVAEAVDCIARIEQRMAAAEPPLL</sequence>
<evidence type="ECO:0000313" key="2">
    <source>
        <dbReference type="Proteomes" id="UP000076998"/>
    </source>
</evidence>
<dbReference type="RefSeq" id="WP_064003505.1">
    <property type="nucleotide sequence ID" value="NZ_LSTV01000005.1"/>
</dbReference>
<accession>A0A177K7D3</accession>
<protein>
    <submittedName>
        <fullName evidence="1">Uncharacterized protein</fullName>
    </submittedName>
</protein>
<organism evidence="1 2">
    <name type="scientific">Microbacterium oleivorans</name>
    <dbReference type="NCBI Taxonomy" id="273677"/>
    <lineage>
        <taxon>Bacteria</taxon>
        <taxon>Bacillati</taxon>
        <taxon>Actinomycetota</taxon>
        <taxon>Actinomycetes</taxon>
        <taxon>Micrococcales</taxon>
        <taxon>Microbacteriaceae</taxon>
        <taxon>Microbacterium</taxon>
    </lineage>
</organism>